<gene>
    <name evidence="5" type="ORF">QTJ16_005246</name>
</gene>
<keyword evidence="6" id="KW-1185">Reference proteome</keyword>
<dbReference type="SUPFAM" id="SSF55920">
    <property type="entry name" value="Creatinase/aminopeptidase"/>
    <property type="match status" value="1"/>
</dbReference>
<dbReference type="Pfam" id="PF00557">
    <property type="entry name" value="Peptidase_M24"/>
    <property type="match status" value="1"/>
</dbReference>
<dbReference type="Pfam" id="PF01321">
    <property type="entry name" value="Creatinase_N"/>
    <property type="match status" value="1"/>
</dbReference>
<organism evidence="5 6">
    <name type="scientific">Diplocarpon rosae</name>
    <dbReference type="NCBI Taxonomy" id="946125"/>
    <lineage>
        <taxon>Eukaryota</taxon>
        <taxon>Fungi</taxon>
        <taxon>Dikarya</taxon>
        <taxon>Ascomycota</taxon>
        <taxon>Pezizomycotina</taxon>
        <taxon>Leotiomycetes</taxon>
        <taxon>Helotiales</taxon>
        <taxon>Drepanopezizaceae</taxon>
        <taxon>Diplocarpon</taxon>
    </lineage>
</organism>
<feature type="domain" description="Peptidase M24" evidence="3">
    <location>
        <begin position="248"/>
        <end position="453"/>
    </location>
</feature>
<comment type="caution">
    <text evidence="5">The sequence shown here is derived from an EMBL/GenBank/DDBJ whole genome shotgun (WGS) entry which is preliminary data.</text>
</comment>
<dbReference type="EMBL" id="JAUBYV010000007">
    <property type="protein sequence ID" value="KAK2625934.1"/>
    <property type="molecule type" value="Genomic_DNA"/>
</dbReference>
<keyword evidence="2" id="KW-1133">Transmembrane helix</keyword>
<feature type="domain" description="Creatinase N-terminal" evidence="4">
    <location>
        <begin position="101"/>
        <end position="232"/>
    </location>
</feature>
<evidence type="ECO:0000259" key="4">
    <source>
        <dbReference type="Pfam" id="PF01321"/>
    </source>
</evidence>
<dbReference type="InterPro" id="IPR050659">
    <property type="entry name" value="Peptidase_M24B"/>
</dbReference>
<dbReference type="PANTHER" id="PTHR46112:SF2">
    <property type="entry name" value="XAA-PRO AMINOPEPTIDASE P-RELATED"/>
    <property type="match status" value="1"/>
</dbReference>
<dbReference type="InterPro" id="IPR036005">
    <property type="entry name" value="Creatinase/aminopeptidase-like"/>
</dbReference>
<protein>
    <recommendedName>
        <fullName evidence="1">Probable Xaa-Pro aminopeptidase P</fullName>
    </recommendedName>
</protein>
<evidence type="ECO:0000256" key="2">
    <source>
        <dbReference type="SAM" id="Phobius"/>
    </source>
</evidence>
<feature type="transmembrane region" description="Helical" evidence="2">
    <location>
        <begin position="36"/>
        <end position="61"/>
    </location>
</feature>
<accession>A0AAD9SZF4</accession>
<dbReference type="InterPro" id="IPR000587">
    <property type="entry name" value="Creatinase_N"/>
</dbReference>
<evidence type="ECO:0000313" key="6">
    <source>
        <dbReference type="Proteomes" id="UP001285354"/>
    </source>
</evidence>
<evidence type="ECO:0000256" key="1">
    <source>
        <dbReference type="ARBA" id="ARBA00020658"/>
    </source>
</evidence>
<evidence type="ECO:0000313" key="5">
    <source>
        <dbReference type="EMBL" id="KAK2625934.1"/>
    </source>
</evidence>
<proteinExistence type="predicted"/>
<evidence type="ECO:0000259" key="3">
    <source>
        <dbReference type="Pfam" id="PF00557"/>
    </source>
</evidence>
<name>A0AAD9SZF4_9HELO</name>
<dbReference type="SUPFAM" id="SSF53092">
    <property type="entry name" value="Creatinase/prolidase N-terminal domain"/>
    <property type="match status" value="1"/>
</dbReference>
<dbReference type="PANTHER" id="PTHR46112">
    <property type="entry name" value="AMINOPEPTIDASE"/>
    <property type="match status" value="1"/>
</dbReference>
<dbReference type="AlphaFoldDB" id="A0AAD9SZF4"/>
<keyword evidence="2" id="KW-0472">Membrane</keyword>
<dbReference type="Gene3D" id="3.90.230.10">
    <property type="entry name" value="Creatinase/methionine aminopeptidase superfamily"/>
    <property type="match status" value="1"/>
</dbReference>
<dbReference type="Proteomes" id="UP001285354">
    <property type="component" value="Unassembled WGS sequence"/>
</dbReference>
<keyword evidence="2" id="KW-0812">Transmembrane</keyword>
<dbReference type="Gene3D" id="3.40.350.10">
    <property type="entry name" value="Creatinase/prolidase N-terminal domain"/>
    <property type="match status" value="1"/>
</dbReference>
<sequence length="470" mass="51157">MGGYDTGKEVRRPLLPGNKSNQALARKSRNIPVALAATRGLAILFLAVLTCMASLGMYLAVNTLASIKPSDKLEQCAWKSLQSHVSVLDVPSITRQEFLGRQSKLAAALEEADVDAFITEPSASSSYYANISASFELSERPFLVILDKTGQFSYLSPKFEVGRIARLDMVYKDKKVIEWPEEESPYEVLKRETSYKKVMLDEHVRFMIAAGIQATGIEVVPMSQTIQSLRAVKTEAELVILRGINEFTLELVRSLQRCITVGTYQETVEAAAYNLFSAAGVGDGFWAIILFGEQAAFPHGGSRGKKLEDGEFVLIDIGSKLHDYGSDVTRTILPAKSTVSKELLGVWKTVLASQDAAVKLMTINETCSVVDAASRKVIVDAGYGPFFTHRLGHGLGLEMHEHPYLNGANAEKLKAGEVVTNEPGIYVTGEQARVLGKDVGFGVRIEDPILVTADGGLSMTGSRAKSPYEP</sequence>
<reference evidence="5" key="1">
    <citation type="submission" date="2023-06" db="EMBL/GenBank/DDBJ databases">
        <title>Draft genome of Marssonina rosae.</title>
        <authorList>
            <person name="Cheng Q."/>
        </authorList>
    </citation>
    <scope>NUCLEOTIDE SEQUENCE</scope>
    <source>
        <strain evidence="5">R4</strain>
    </source>
</reference>
<dbReference type="InterPro" id="IPR029149">
    <property type="entry name" value="Creatin/AminoP/Spt16_N"/>
</dbReference>
<dbReference type="InterPro" id="IPR000994">
    <property type="entry name" value="Pept_M24"/>
</dbReference>